<organism evidence="1 2">
    <name type="scientific">Taphrina deformans (strain PYCC 5710 / ATCC 11124 / CBS 356.35 / IMI 108563 / JCM 9778 / NBRC 8474)</name>
    <name type="common">Peach leaf curl fungus</name>
    <name type="synonym">Lalaria deformans</name>
    <dbReference type="NCBI Taxonomy" id="1097556"/>
    <lineage>
        <taxon>Eukaryota</taxon>
        <taxon>Fungi</taxon>
        <taxon>Dikarya</taxon>
        <taxon>Ascomycota</taxon>
        <taxon>Taphrinomycotina</taxon>
        <taxon>Taphrinomycetes</taxon>
        <taxon>Taphrinales</taxon>
        <taxon>Taphrinaceae</taxon>
        <taxon>Taphrina</taxon>
    </lineage>
</organism>
<gene>
    <name evidence="1" type="ORF">TAPDE_004471</name>
</gene>
<proteinExistence type="predicted"/>
<evidence type="ECO:0000313" key="2">
    <source>
        <dbReference type="Proteomes" id="UP000013776"/>
    </source>
</evidence>
<reference evidence="1 2" key="1">
    <citation type="journal article" date="2013" name="MBio">
        <title>Genome sequencing of the plant pathogen Taphrina deformans, the causal agent of peach leaf curl.</title>
        <authorList>
            <person name="Cisse O.H."/>
            <person name="Almeida J.M.G.C.F."/>
            <person name="Fonseca A."/>
            <person name="Kumar A.A."/>
            <person name="Salojaervi J."/>
            <person name="Overmyer K."/>
            <person name="Hauser P.M."/>
            <person name="Pagni M."/>
        </authorList>
    </citation>
    <scope>NUCLEOTIDE SEQUENCE [LARGE SCALE GENOMIC DNA]</scope>
    <source>
        <strain evidence="2">PYCC 5710 / ATCC 11124 / CBS 356.35 / IMI 108563 / JCM 9778 / NBRC 8474</strain>
    </source>
</reference>
<sequence>MGPVERTVLARSLGSKWDHTHLPVSVVELPQIEISALVDANAADSSINVRNHVILGFVPDRPDTLLVIRNPLRLAPDRGLSSEVSANIYSTSFWTINFHNLKIISSRSSWAMPAEEFQTLTSCSSAFVVSANKFFQVTCFCPDHEQDSGTIKLLSMRINAPWVPNHWHDVGAACSSTEIVSAVTCFAHGPEYVTVLLRTRCIFFLMGRQQPIDSPSPFWTTDYDINGAKNCAVRAFEFDIFVEQLLTKQKKPFGHNQSAKWSYVTVLDTRDPRESLWQAKSACEQRHHRMNLANGSIFFVGVLGDDLRSILLLTVLIDPTAIEDGYRDHIVLEGKRWTLAEPTTEHPHQVLSRVIDQIHKLPKHDCGITCRRPENDTTVLATYEPNGPKSLQIIKGQYWHITGAAWNNT</sequence>
<accession>R4XHX5</accession>
<comment type="caution">
    <text evidence="1">The sequence shown here is derived from an EMBL/GenBank/DDBJ whole genome shotgun (WGS) entry which is preliminary data.</text>
</comment>
<name>R4XHX5_TAPDE</name>
<protein>
    <submittedName>
        <fullName evidence="1">Uncharacterized protein</fullName>
    </submittedName>
</protein>
<evidence type="ECO:0000313" key="1">
    <source>
        <dbReference type="EMBL" id="CCG84108.1"/>
    </source>
</evidence>
<dbReference type="VEuPathDB" id="FungiDB:TAPDE_004471"/>
<dbReference type="AlphaFoldDB" id="R4XHX5"/>
<dbReference type="Proteomes" id="UP000013776">
    <property type="component" value="Unassembled WGS sequence"/>
</dbReference>
<keyword evidence="2" id="KW-1185">Reference proteome</keyword>
<dbReference type="EMBL" id="CAHR02000203">
    <property type="protein sequence ID" value="CCG84108.1"/>
    <property type="molecule type" value="Genomic_DNA"/>
</dbReference>